<dbReference type="AlphaFoldDB" id="A0A3M8R311"/>
<comment type="caution">
    <text evidence="7">The sequence shown here is derived from an EMBL/GenBank/DDBJ whole genome shotgun (WGS) entry which is preliminary data.</text>
</comment>
<keyword evidence="1" id="KW-1003">Cell membrane</keyword>
<dbReference type="EMBL" id="RIZI01000160">
    <property type="protein sequence ID" value="RNF62958.1"/>
    <property type="molecule type" value="Genomic_DNA"/>
</dbReference>
<accession>A0A3M8R311</accession>
<protein>
    <submittedName>
        <fullName evidence="7">UDP-2,3-diacylglucosamine diphosphatase</fullName>
    </submittedName>
</protein>
<dbReference type="CDD" id="cd07398">
    <property type="entry name" value="MPP_YbbF-LpxH"/>
    <property type="match status" value="1"/>
</dbReference>
<dbReference type="GO" id="GO:0016020">
    <property type="term" value="C:membrane"/>
    <property type="evidence" value="ECO:0007669"/>
    <property type="project" value="GOC"/>
</dbReference>
<dbReference type="OrthoDB" id="9802481at2"/>
<dbReference type="GO" id="GO:0046872">
    <property type="term" value="F:metal ion binding"/>
    <property type="evidence" value="ECO:0007669"/>
    <property type="project" value="UniProtKB-KW"/>
</dbReference>
<organism evidence="7">
    <name type="scientific">Acidithiobacillus sulfuriphilus</name>
    <dbReference type="NCBI Taxonomy" id="1867749"/>
    <lineage>
        <taxon>Bacteria</taxon>
        <taxon>Pseudomonadati</taxon>
        <taxon>Pseudomonadota</taxon>
        <taxon>Acidithiobacillia</taxon>
        <taxon>Acidithiobacillales</taxon>
        <taxon>Acidithiobacillaceae</taxon>
        <taxon>Acidithiobacillus</taxon>
    </lineage>
</organism>
<gene>
    <name evidence="7" type="ORF">EC580_07140</name>
</gene>
<dbReference type="Gene3D" id="3.60.21.10">
    <property type="match status" value="1"/>
</dbReference>
<dbReference type="RefSeq" id="WP_123103573.1">
    <property type="nucleotide sequence ID" value="NZ_CP127527.1"/>
</dbReference>
<dbReference type="InterPro" id="IPR043461">
    <property type="entry name" value="LpxH-like"/>
</dbReference>
<sequence>MNQALYRSIFISDIHLGTRGCQAESLLDFLRQHSCEQLFLVGDIVDLWRLKIRWYWPKSHNTVIQKILRMARAGVQVRYIRGNHDPLFELLSELVHVEGAAIALGDIAILEDYVHQSADGKHFWVIHGDQFDAAMRYAQWLTRLGDHGYTLLLWLNRHLQRVFRALGMRRRWSLSAYIKYHVKKAVQFINDYESLLAEETLRRGYDGVICGHIHHPEQKAINGVLYYNDGDWVESCTALVEHHDGRMEIIHWVVPLALDNIQAA</sequence>
<keyword evidence="4" id="KW-0472">Membrane</keyword>
<dbReference type="SUPFAM" id="SSF56300">
    <property type="entry name" value="Metallo-dependent phosphatases"/>
    <property type="match status" value="1"/>
</dbReference>
<reference evidence="7" key="1">
    <citation type="submission" date="2018-10" db="EMBL/GenBank/DDBJ databases">
        <title>Acidithiobacillus sulfuriphilus sp. nov.: an extremely acidophilic sulfur-oxidizing chemolithotroph isolated from a neutral pH environment.</title>
        <authorList>
            <person name="Falagan C."/>
            <person name="Moya-Beltran A."/>
            <person name="Quatrini R."/>
            <person name="Johnson D.B."/>
        </authorList>
    </citation>
    <scope>NUCLEOTIDE SEQUENCE [LARGE SCALE GENOMIC DNA]</scope>
    <source>
        <strain evidence="7">CJ-2</strain>
    </source>
</reference>
<keyword evidence="2" id="KW-0997">Cell inner membrane</keyword>
<dbReference type="PANTHER" id="PTHR34990:SF2">
    <property type="entry name" value="BLL8164 PROTEIN"/>
    <property type="match status" value="1"/>
</dbReference>
<evidence type="ECO:0000256" key="1">
    <source>
        <dbReference type="ARBA" id="ARBA00022475"/>
    </source>
</evidence>
<dbReference type="InterPro" id="IPR029052">
    <property type="entry name" value="Metallo-depent_PP-like"/>
</dbReference>
<proteinExistence type="predicted"/>
<evidence type="ECO:0000256" key="5">
    <source>
        <dbReference type="ARBA" id="ARBA00023211"/>
    </source>
</evidence>
<feature type="domain" description="Calcineurin-like phosphoesterase" evidence="6">
    <location>
        <begin position="8"/>
        <end position="216"/>
    </location>
</feature>
<dbReference type="PANTHER" id="PTHR34990">
    <property type="entry name" value="UDP-2,3-DIACYLGLUCOSAMINE HYDROLASE-RELATED"/>
    <property type="match status" value="1"/>
</dbReference>
<evidence type="ECO:0000313" key="7">
    <source>
        <dbReference type="EMBL" id="RNF62958.1"/>
    </source>
</evidence>
<dbReference type="GO" id="GO:0008758">
    <property type="term" value="F:UDP-2,3-diacylglucosamine hydrolase activity"/>
    <property type="evidence" value="ECO:0007669"/>
    <property type="project" value="TreeGrafter"/>
</dbReference>
<evidence type="ECO:0000256" key="4">
    <source>
        <dbReference type="ARBA" id="ARBA00023136"/>
    </source>
</evidence>
<dbReference type="InterPro" id="IPR004843">
    <property type="entry name" value="Calcineurin-like_PHP"/>
</dbReference>
<evidence type="ECO:0000256" key="2">
    <source>
        <dbReference type="ARBA" id="ARBA00022519"/>
    </source>
</evidence>
<name>A0A3M8R311_9PROT</name>
<dbReference type="Pfam" id="PF00149">
    <property type="entry name" value="Metallophos"/>
    <property type="match status" value="1"/>
</dbReference>
<evidence type="ECO:0000256" key="3">
    <source>
        <dbReference type="ARBA" id="ARBA00022723"/>
    </source>
</evidence>
<dbReference type="GO" id="GO:0009245">
    <property type="term" value="P:lipid A biosynthetic process"/>
    <property type="evidence" value="ECO:0007669"/>
    <property type="project" value="TreeGrafter"/>
</dbReference>
<keyword evidence="5" id="KW-0464">Manganese</keyword>
<keyword evidence="3" id="KW-0479">Metal-binding</keyword>
<evidence type="ECO:0000259" key="6">
    <source>
        <dbReference type="Pfam" id="PF00149"/>
    </source>
</evidence>